<keyword evidence="4 12" id="KW-0686">Riboflavin biosynthesis</keyword>
<keyword evidence="5 12" id="KW-0479">Metal-binding</keyword>
<dbReference type="GO" id="GO:0003935">
    <property type="term" value="F:GTP cyclohydrolase II activity"/>
    <property type="evidence" value="ECO:0007669"/>
    <property type="project" value="UniProtKB-UniRule"/>
</dbReference>
<dbReference type="CDD" id="cd00641">
    <property type="entry name" value="GTP_cyclohydro2"/>
    <property type="match status" value="1"/>
</dbReference>
<dbReference type="GO" id="GO:0005829">
    <property type="term" value="C:cytosol"/>
    <property type="evidence" value="ECO:0007669"/>
    <property type="project" value="TreeGrafter"/>
</dbReference>
<keyword evidence="15" id="KW-1185">Reference proteome</keyword>
<keyword evidence="8 12" id="KW-0862">Zinc</keyword>
<evidence type="ECO:0000256" key="10">
    <source>
        <dbReference type="ARBA" id="ARBA00043932"/>
    </source>
</evidence>
<evidence type="ECO:0000256" key="7">
    <source>
        <dbReference type="ARBA" id="ARBA00022801"/>
    </source>
</evidence>
<comment type="similarity">
    <text evidence="12">Belongs to the GTP cyclohydrolase II family.</text>
</comment>
<comment type="catalytic activity">
    <reaction evidence="11 12">
        <text>GTP + 4 H2O = 2,5-diamino-6-hydroxy-4-(5-phosphoribosylamino)-pyrimidine + formate + 2 phosphate + 3 H(+)</text>
        <dbReference type="Rhea" id="RHEA:23704"/>
        <dbReference type="ChEBI" id="CHEBI:15377"/>
        <dbReference type="ChEBI" id="CHEBI:15378"/>
        <dbReference type="ChEBI" id="CHEBI:15740"/>
        <dbReference type="ChEBI" id="CHEBI:37565"/>
        <dbReference type="ChEBI" id="CHEBI:43474"/>
        <dbReference type="ChEBI" id="CHEBI:58614"/>
        <dbReference type="EC" id="3.5.4.25"/>
    </reaction>
</comment>
<proteinExistence type="inferred from homology"/>
<dbReference type="GO" id="GO:0008270">
    <property type="term" value="F:zinc ion binding"/>
    <property type="evidence" value="ECO:0007669"/>
    <property type="project" value="UniProtKB-UniRule"/>
</dbReference>
<feature type="binding site" evidence="12">
    <location>
        <position position="243"/>
    </location>
    <ligand>
        <name>Zn(2+)</name>
        <dbReference type="ChEBI" id="CHEBI:29105"/>
        <note>catalytic</note>
    </ligand>
</feature>
<keyword evidence="7 12" id="KW-0378">Hydrolase</keyword>
<dbReference type="PIRSF" id="PIRSF001259">
    <property type="entry name" value="RibA"/>
    <property type="match status" value="1"/>
</dbReference>
<comment type="pathway">
    <text evidence="1 12">Cofactor biosynthesis; riboflavin biosynthesis; 5-amino-6-(D-ribitylamino)uracil from GTP: step 1/4.</text>
</comment>
<dbReference type="GO" id="GO:0005525">
    <property type="term" value="F:GTP binding"/>
    <property type="evidence" value="ECO:0007669"/>
    <property type="project" value="UniProtKB-KW"/>
</dbReference>
<comment type="similarity">
    <text evidence="3">In the C-terminal section; belongs to the GTP cyclohydrolase II family.</text>
</comment>
<gene>
    <name evidence="12" type="primary">ribA</name>
    <name evidence="14" type="ORF">CCC_00908</name>
</gene>
<evidence type="ECO:0000313" key="14">
    <source>
        <dbReference type="EMBL" id="KIL97847.1"/>
    </source>
</evidence>
<dbReference type="NCBIfam" id="NF001591">
    <property type="entry name" value="PRK00393.1"/>
    <property type="match status" value="1"/>
</dbReference>
<dbReference type="FunFam" id="3.40.50.10990:FF:000001">
    <property type="entry name" value="Riboflavin biosynthesis protein RibBA"/>
    <property type="match status" value="1"/>
</dbReference>
<dbReference type="SUPFAM" id="SSF55821">
    <property type="entry name" value="YrdC/RibB"/>
    <property type="match status" value="1"/>
</dbReference>
<evidence type="ECO:0000256" key="12">
    <source>
        <dbReference type="HAMAP-Rule" id="MF_00179"/>
    </source>
</evidence>
<feature type="binding site" evidence="12">
    <location>
        <position position="290"/>
    </location>
    <ligand>
        <name>GTP</name>
        <dbReference type="ChEBI" id="CHEBI:37565"/>
    </ligand>
</feature>
<evidence type="ECO:0000256" key="9">
    <source>
        <dbReference type="ARBA" id="ARBA00023134"/>
    </source>
</evidence>
<protein>
    <recommendedName>
        <fullName evidence="12">GTP cyclohydrolase-2</fullName>
        <ecNumber evidence="12">3.5.4.25</ecNumber>
    </recommendedName>
    <alternativeName>
        <fullName evidence="12">GTP cyclohydrolase II</fullName>
    </alternativeName>
</protein>
<feature type="domain" description="GTP cyclohydrolase II" evidence="13">
    <location>
        <begin position="182"/>
        <end position="346"/>
    </location>
</feature>
<dbReference type="UniPathway" id="UPA00275">
    <property type="reaction ID" value="UER00400"/>
</dbReference>
<sequence>MTRSLDTTPKPEALATPSLVAVDRAIAELRRGGLVLVGHAEGAALMMAAEAVSDESLAQLAAAAGSPTLLALTGRRAGVLGLGDTESGVFRVSSGHGFDGETIAWLADPGARSLPMPVFSGLDARRAGGLDEACVALAKLARLLPAAVLALVVSAAPEAVRVEAAQITGYQENAARSLRQVSAARVPLENAENARIVAFRPSDGGIEHLAIVIGDPDPDQPVLARLHSECFTGDLLGSLRCDCGDQLRGAIAEIAQTGSGVLLYLAQEGRGIGLVNKLRAYELQDSGFDTLDANLQLGFDDDERIYLPAAQMLRLLGISRVRLLTNNPLKVDALARHGIEVTERVPHVFPSNDHNQGYLRTKATRSGHLF</sequence>
<dbReference type="EMBL" id="JXSL01000030">
    <property type="protein sequence ID" value="KIL97847.1"/>
    <property type="molecule type" value="Genomic_DNA"/>
</dbReference>
<evidence type="ECO:0000256" key="6">
    <source>
        <dbReference type="ARBA" id="ARBA00022741"/>
    </source>
</evidence>
<comment type="similarity">
    <text evidence="2">In the N-terminal section; belongs to the DHBP synthase family.</text>
</comment>
<evidence type="ECO:0000256" key="3">
    <source>
        <dbReference type="ARBA" id="ARBA00008976"/>
    </source>
</evidence>
<reference evidence="14 15" key="1">
    <citation type="submission" date="2015-01" db="EMBL/GenBank/DDBJ databases">
        <title>Genome Sequence of Magnetospirillum magnetotacticum Strain MS-1.</title>
        <authorList>
            <person name="Marinov G.K."/>
            <person name="Smalley M.D."/>
            <person name="DeSalvo G."/>
        </authorList>
    </citation>
    <scope>NUCLEOTIDE SEQUENCE [LARGE SCALE GENOMIC DNA]</scope>
    <source>
        <strain evidence="14 15">MS-1</strain>
    </source>
</reference>
<dbReference type="InterPro" id="IPR036144">
    <property type="entry name" value="RibA-like_sf"/>
</dbReference>
<dbReference type="AlphaFoldDB" id="A0A0C2U8M3"/>
<feature type="binding site" evidence="12">
    <location>
        <begin position="268"/>
        <end position="270"/>
    </location>
    <ligand>
        <name>GTP</name>
        <dbReference type="ChEBI" id="CHEBI:37565"/>
    </ligand>
</feature>
<feature type="active site" description="Nucleophile" evidence="12">
    <location>
        <position position="304"/>
    </location>
</feature>
<feature type="binding site" evidence="12">
    <location>
        <position position="246"/>
    </location>
    <ligand>
        <name>GTP</name>
        <dbReference type="ChEBI" id="CHEBI:37565"/>
    </ligand>
</feature>
<dbReference type="NCBIfam" id="TIGR00505">
    <property type="entry name" value="ribA"/>
    <property type="match status" value="1"/>
</dbReference>
<evidence type="ECO:0000256" key="1">
    <source>
        <dbReference type="ARBA" id="ARBA00004853"/>
    </source>
</evidence>
<dbReference type="GO" id="GO:0009231">
    <property type="term" value="P:riboflavin biosynthetic process"/>
    <property type="evidence" value="ECO:0007669"/>
    <property type="project" value="UniProtKB-UniRule"/>
</dbReference>
<feature type="binding site" evidence="12">
    <location>
        <position position="241"/>
    </location>
    <ligand>
        <name>Zn(2+)</name>
        <dbReference type="ChEBI" id="CHEBI:29105"/>
        <note>catalytic</note>
    </ligand>
</feature>
<dbReference type="PANTHER" id="PTHR21327">
    <property type="entry name" value="GTP CYCLOHYDROLASE II-RELATED"/>
    <property type="match status" value="1"/>
</dbReference>
<dbReference type="Pfam" id="PF00925">
    <property type="entry name" value="GTP_cyclohydro2"/>
    <property type="match status" value="1"/>
</dbReference>
<dbReference type="InterPro" id="IPR032677">
    <property type="entry name" value="GTP_cyclohydro_II"/>
</dbReference>
<evidence type="ECO:0000256" key="5">
    <source>
        <dbReference type="ARBA" id="ARBA00022723"/>
    </source>
</evidence>
<evidence type="ECO:0000256" key="4">
    <source>
        <dbReference type="ARBA" id="ARBA00022619"/>
    </source>
</evidence>
<dbReference type="RefSeq" id="WP_009870428.1">
    <property type="nucleotide sequence ID" value="NZ_JXSL01000030.1"/>
</dbReference>
<dbReference type="EC" id="3.5.4.25" evidence="12"/>
<comment type="function">
    <text evidence="10 12">Catalyzes the conversion of GTP to 2,5-diamino-6-ribosylamino-4(3H)-pyrimidinone 5'-phosphate (DARP), formate and pyrophosphate.</text>
</comment>
<accession>A0A0C2U8M3</accession>
<keyword evidence="6 12" id="KW-0547">Nucleotide-binding</keyword>
<evidence type="ECO:0000259" key="13">
    <source>
        <dbReference type="Pfam" id="PF00925"/>
    </source>
</evidence>
<feature type="binding site" evidence="12">
    <location>
        <position position="330"/>
    </location>
    <ligand>
        <name>GTP</name>
        <dbReference type="ChEBI" id="CHEBI:37565"/>
    </ligand>
</feature>
<dbReference type="Gene3D" id="3.90.870.10">
    <property type="entry name" value="DHBP synthase"/>
    <property type="match status" value="1"/>
</dbReference>
<dbReference type="SUPFAM" id="SSF142695">
    <property type="entry name" value="RibA-like"/>
    <property type="match status" value="1"/>
</dbReference>
<evidence type="ECO:0000313" key="15">
    <source>
        <dbReference type="Proteomes" id="UP000031971"/>
    </source>
</evidence>
<feature type="binding site" evidence="12">
    <location>
        <position position="325"/>
    </location>
    <ligand>
        <name>GTP</name>
        <dbReference type="ChEBI" id="CHEBI:37565"/>
    </ligand>
</feature>
<keyword evidence="9 12" id="KW-0342">GTP-binding</keyword>
<dbReference type="OrthoDB" id="9793111at2"/>
<dbReference type="Gene3D" id="3.40.50.10990">
    <property type="entry name" value="GTP cyclohydrolase II"/>
    <property type="match status" value="1"/>
</dbReference>
<dbReference type="PANTHER" id="PTHR21327:SF18">
    <property type="entry name" value="3,4-DIHYDROXY-2-BUTANONE 4-PHOSPHATE SYNTHASE"/>
    <property type="match status" value="1"/>
</dbReference>
<dbReference type="InterPro" id="IPR000926">
    <property type="entry name" value="RibA"/>
</dbReference>
<name>A0A0C2U8M3_PARME</name>
<dbReference type="InterPro" id="IPR017945">
    <property type="entry name" value="DHBP_synth_RibB-like_a/b_dom"/>
</dbReference>
<dbReference type="Proteomes" id="UP000031971">
    <property type="component" value="Unassembled WGS sequence"/>
</dbReference>
<organism evidence="14 15">
    <name type="scientific">Paramagnetospirillum magnetotacticum MS-1</name>
    <dbReference type="NCBI Taxonomy" id="272627"/>
    <lineage>
        <taxon>Bacteria</taxon>
        <taxon>Pseudomonadati</taxon>
        <taxon>Pseudomonadota</taxon>
        <taxon>Alphaproteobacteria</taxon>
        <taxon>Rhodospirillales</taxon>
        <taxon>Magnetospirillaceae</taxon>
        <taxon>Paramagnetospirillum</taxon>
    </lineage>
</organism>
<comment type="caution">
    <text evidence="14">The sequence shown here is derived from an EMBL/GenBank/DDBJ whole genome shotgun (WGS) entry which is preliminary data.</text>
</comment>
<evidence type="ECO:0000256" key="2">
    <source>
        <dbReference type="ARBA" id="ARBA00005520"/>
    </source>
</evidence>
<comment type="cofactor">
    <cofactor evidence="12">
        <name>Zn(2+)</name>
        <dbReference type="ChEBI" id="CHEBI:29105"/>
    </cofactor>
    <text evidence="12">Binds 1 zinc ion per subunit.</text>
</comment>
<feature type="binding site" evidence="12">
    <location>
        <begin position="225"/>
        <end position="229"/>
    </location>
    <ligand>
        <name>GTP</name>
        <dbReference type="ChEBI" id="CHEBI:37565"/>
    </ligand>
</feature>
<dbReference type="STRING" id="272627.CCC_00908"/>
<feature type="binding site" evidence="12">
    <location>
        <position position="230"/>
    </location>
    <ligand>
        <name>Zn(2+)</name>
        <dbReference type="ChEBI" id="CHEBI:29105"/>
        <note>catalytic</note>
    </ligand>
</feature>
<dbReference type="HAMAP" id="MF_00179">
    <property type="entry name" value="RibA"/>
    <property type="match status" value="1"/>
</dbReference>
<feature type="active site" description="Proton acceptor" evidence="12">
    <location>
        <position position="302"/>
    </location>
</feature>
<evidence type="ECO:0000256" key="11">
    <source>
        <dbReference type="ARBA" id="ARBA00049295"/>
    </source>
</evidence>
<evidence type="ECO:0000256" key="8">
    <source>
        <dbReference type="ARBA" id="ARBA00022833"/>
    </source>
</evidence>